<accession>A0A821WQH0</accession>
<dbReference type="Proteomes" id="UP000663838">
    <property type="component" value="Unassembled WGS sequence"/>
</dbReference>
<gene>
    <name evidence="2" type="ORF">TOA249_LOCUS32609</name>
</gene>
<evidence type="ECO:0000313" key="3">
    <source>
        <dbReference type="Proteomes" id="UP000663838"/>
    </source>
</evidence>
<dbReference type="Pfam" id="PF20209">
    <property type="entry name" value="DUF6570"/>
    <property type="match status" value="1"/>
</dbReference>
<dbReference type="AlphaFoldDB" id="A0A821WQH0"/>
<protein>
    <recommendedName>
        <fullName evidence="1">DUF6570 domain-containing protein</fullName>
    </recommendedName>
</protein>
<comment type="caution">
    <text evidence="2">The sequence shown here is derived from an EMBL/GenBank/DDBJ whole genome shotgun (WGS) entry which is preliminary data.</text>
</comment>
<feature type="domain" description="DUF6570" evidence="1">
    <location>
        <begin position="75"/>
        <end position="191"/>
    </location>
</feature>
<name>A0A821WQH0_9BILA</name>
<organism evidence="2 3">
    <name type="scientific">Rotaria socialis</name>
    <dbReference type="NCBI Taxonomy" id="392032"/>
    <lineage>
        <taxon>Eukaryota</taxon>
        <taxon>Metazoa</taxon>
        <taxon>Spiralia</taxon>
        <taxon>Gnathifera</taxon>
        <taxon>Rotifera</taxon>
        <taxon>Eurotatoria</taxon>
        <taxon>Bdelloidea</taxon>
        <taxon>Philodinida</taxon>
        <taxon>Philodinidae</taxon>
        <taxon>Rotaria</taxon>
    </lineage>
</organism>
<proteinExistence type="predicted"/>
<reference evidence="2" key="1">
    <citation type="submission" date="2021-02" db="EMBL/GenBank/DDBJ databases">
        <authorList>
            <person name="Nowell W R."/>
        </authorList>
    </citation>
    <scope>NUCLEOTIDE SEQUENCE</scope>
</reference>
<sequence>MVKQVKKQPESISEEHNVFETSHWLPCACCKSLYPNNQLKVASEKHELYHDIVKGEFICRKCVNFAPSNNYSHCPYTRYKNKLEVPLIPNDLILGFLEQRAIALCHIYMSIILIRGRQDALKGQVVHFHVDNDVIIGDLLPFPRCYEFLTVVQEKPHKNSELRSTATYSFSSVQVLKALMYLTQHNHLYSNNYAYNNATTPTPVVVSSETLYEPEY</sequence>
<dbReference type="InterPro" id="IPR046700">
    <property type="entry name" value="DUF6570"/>
</dbReference>
<evidence type="ECO:0000313" key="2">
    <source>
        <dbReference type="EMBL" id="CAF4928721.1"/>
    </source>
</evidence>
<evidence type="ECO:0000259" key="1">
    <source>
        <dbReference type="Pfam" id="PF20209"/>
    </source>
</evidence>
<dbReference type="EMBL" id="CAJOBS010008346">
    <property type="protein sequence ID" value="CAF4928721.1"/>
    <property type="molecule type" value="Genomic_DNA"/>
</dbReference>